<dbReference type="InterPro" id="IPR033453">
    <property type="entry name" value="Glyco_hydro_30_TIM-barrel"/>
</dbReference>
<reference evidence="7 8" key="1">
    <citation type="submission" date="2016-01" db="EMBL/GenBank/DDBJ databases">
        <title>The draft genome sequence of Aquimarina sp. RZW4-3-2.</title>
        <authorList>
            <person name="Wang Y."/>
        </authorList>
    </citation>
    <scope>NUCLEOTIDE SEQUENCE [LARGE SCALE GENOMIC DNA]</scope>
    <source>
        <strain evidence="7 8">RZW4-3-2</strain>
    </source>
</reference>
<keyword evidence="8" id="KW-1185">Reference proteome</keyword>
<dbReference type="InterPro" id="IPR001139">
    <property type="entry name" value="Glyco_hydro_30"/>
</dbReference>
<gene>
    <name evidence="7" type="ORF">AWE51_23320</name>
</gene>
<dbReference type="PANTHER" id="PTHR11069:SF23">
    <property type="entry name" value="LYSOSOMAL ACID GLUCOSYLCERAMIDASE"/>
    <property type="match status" value="1"/>
</dbReference>
<evidence type="ECO:0000313" key="8">
    <source>
        <dbReference type="Proteomes" id="UP000076715"/>
    </source>
</evidence>
<dbReference type="InterPro" id="IPR013780">
    <property type="entry name" value="Glyco_hydro_b"/>
</dbReference>
<dbReference type="PRINTS" id="PR00843">
    <property type="entry name" value="GLHYDRLASE30"/>
</dbReference>
<evidence type="ECO:0000256" key="4">
    <source>
        <dbReference type="RuleBase" id="RU361188"/>
    </source>
</evidence>
<dbReference type="GO" id="GO:0016020">
    <property type="term" value="C:membrane"/>
    <property type="evidence" value="ECO:0007669"/>
    <property type="project" value="GOC"/>
</dbReference>
<dbReference type="GO" id="GO:0004348">
    <property type="term" value="F:glucosylceramidase activity"/>
    <property type="evidence" value="ECO:0007669"/>
    <property type="project" value="InterPro"/>
</dbReference>
<keyword evidence="3 4" id="KW-0378">Hydrolase</keyword>
<dbReference type="Proteomes" id="UP000076715">
    <property type="component" value="Unassembled WGS sequence"/>
</dbReference>
<comment type="similarity">
    <text evidence="1 4">Belongs to the glycosyl hydrolase 30 family.</text>
</comment>
<dbReference type="InterPro" id="IPR033452">
    <property type="entry name" value="GH30_C"/>
</dbReference>
<dbReference type="Gene3D" id="2.60.40.1180">
    <property type="entry name" value="Golgi alpha-mannosidase II"/>
    <property type="match status" value="1"/>
</dbReference>
<comment type="caution">
    <text evidence="7">The sequence shown here is derived from an EMBL/GenBank/DDBJ whole genome shotgun (WGS) entry which is preliminary data.</text>
</comment>
<dbReference type="Gene3D" id="3.20.20.80">
    <property type="entry name" value="Glycosidases"/>
    <property type="match status" value="1"/>
</dbReference>
<evidence type="ECO:0000256" key="3">
    <source>
        <dbReference type="ARBA" id="ARBA00022801"/>
    </source>
</evidence>
<organism evidence="7 8">
    <name type="scientific">Aquimarina aggregata</name>
    <dbReference type="NCBI Taxonomy" id="1642818"/>
    <lineage>
        <taxon>Bacteria</taxon>
        <taxon>Pseudomonadati</taxon>
        <taxon>Bacteroidota</taxon>
        <taxon>Flavobacteriia</taxon>
        <taxon>Flavobacteriales</taxon>
        <taxon>Flavobacteriaceae</taxon>
        <taxon>Aquimarina</taxon>
    </lineage>
</organism>
<sequence length="466" mass="54103">MIKSISSKSMNIKKTVALTVYLMLCNYLIAQVNIFSSNKEYQWKTETLEWSNTKKQIEADIIVNEENTYQTIDGWGGCFNERGWKALQYLTGEKQKEIMTKLFSDNGCAFSYCRMPIGASDYALDYYSLNDTHGDYKMNHFSIDRDRKYLFPYIKAAIQINPELKVWGSPWTPPAWMKENNSYNKGLIKMDPQILEAYALYFQKYVEAYRNEGVNIVAVHPQNEPLHLPAFPSCGWSGQNLKTFIKDYLGPRFKKHVPNCEIWLGTINGNKETDEFSEYIQPIFGDPEVAKYITGAGFQWDGDSAVERTNKEFPNKKIMQTETKCGWGTNDWKYAFETYNQMVWYLERNASYYLQWNMVLNETGMSSWGWKQNTMITVDTFNKTYQINPQYWAVRHFTQFVKPQAKRVSCKTKDGIQSLAFKNPNGNIVLILSNQSNKEQNVTIQVKKKCVNLKLLSGTIYSALIK</sequence>
<keyword evidence="2" id="KW-0732">Signal</keyword>
<proteinExistence type="inferred from homology"/>
<evidence type="ECO:0000256" key="1">
    <source>
        <dbReference type="ARBA" id="ARBA00005382"/>
    </source>
</evidence>
<accession>A0A162DIX1</accession>
<feature type="domain" description="Glycosyl hydrolase family 30 beta sandwich" evidence="6">
    <location>
        <begin position="405"/>
        <end position="455"/>
    </location>
</feature>
<dbReference type="AlphaFoldDB" id="A0A162DIX1"/>
<dbReference type="SUPFAM" id="SSF51445">
    <property type="entry name" value="(Trans)glycosidases"/>
    <property type="match status" value="1"/>
</dbReference>
<protein>
    <recommendedName>
        <fullName evidence="9">Glycosyl hydrolase</fullName>
    </recommendedName>
</protein>
<evidence type="ECO:0000256" key="2">
    <source>
        <dbReference type="ARBA" id="ARBA00022729"/>
    </source>
</evidence>
<dbReference type="Pfam" id="PF17189">
    <property type="entry name" value="Glyco_hydro_30C"/>
    <property type="match status" value="1"/>
</dbReference>
<evidence type="ECO:0000259" key="6">
    <source>
        <dbReference type="Pfam" id="PF17189"/>
    </source>
</evidence>
<feature type="domain" description="Glycosyl hydrolase family 30 TIM-barrel" evidence="5">
    <location>
        <begin position="72"/>
        <end position="401"/>
    </location>
</feature>
<keyword evidence="4" id="KW-0326">Glycosidase</keyword>
<dbReference type="InterPro" id="IPR017853">
    <property type="entry name" value="GH"/>
</dbReference>
<evidence type="ECO:0000313" key="7">
    <source>
        <dbReference type="EMBL" id="KZS41088.1"/>
    </source>
</evidence>
<dbReference type="OrthoDB" id="9806701at2"/>
<dbReference type="EMBL" id="LQRT01000007">
    <property type="protein sequence ID" value="KZS41088.1"/>
    <property type="molecule type" value="Genomic_DNA"/>
</dbReference>
<evidence type="ECO:0000259" key="5">
    <source>
        <dbReference type="Pfam" id="PF02055"/>
    </source>
</evidence>
<dbReference type="Pfam" id="PF02055">
    <property type="entry name" value="Glyco_hydro_30"/>
    <property type="match status" value="1"/>
</dbReference>
<name>A0A162DIX1_9FLAO</name>
<dbReference type="GO" id="GO:0006680">
    <property type="term" value="P:glucosylceramide catabolic process"/>
    <property type="evidence" value="ECO:0007669"/>
    <property type="project" value="TreeGrafter"/>
</dbReference>
<dbReference type="PANTHER" id="PTHR11069">
    <property type="entry name" value="GLUCOSYLCERAMIDASE"/>
    <property type="match status" value="1"/>
</dbReference>
<evidence type="ECO:0008006" key="9">
    <source>
        <dbReference type="Google" id="ProtNLM"/>
    </source>
</evidence>
<dbReference type="STRING" id="1642818.AWE51_23320"/>